<dbReference type="Proteomes" id="UP000002415">
    <property type="component" value="Chromosome"/>
</dbReference>
<dbReference type="InterPro" id="IPR014001">
    <property type="entry name" value="Helicase_ATP-bd"/>
</dbReference>
<dbReference type="PROSITE" id="PS51192">
    <property type="entry name" value="HELICASE_ATP_BIND_1"/>
    <property type="match status" value="1"/>
</dbReference>
<dbReference type="Gene3D" id="3.30.870.10">
    <property type="entry name" value="Endonuclease Chain A"/>
    <property type="match status" value="1"/>
</dbReference>
<dbReference type="OrthoDB" id="9802848at2"/>
<feature type="domain" description="Helicase ATP-binding" evidence="1">
    <location>
        <begin position="252"/>
        <end position="402"/>
    </location>
</feature>
<dbReference type="EMBL" id="CP000771">
    <property type="protein sequence ID" value="ABS61252.1"/>
    <property type="molecule type" value="Genomic_DNA"/>
</dbReference>
<evidence type="ECO:0000259" key="1">
    <source>
        <dbReference type="PROSITE" id="PS51192"/>
    </source>
</evidence>
<dbReference type="PROSITE" id="PS51194">
    <property type="entry name" value="HELICASE_CTER"/>
    <property type="match status" value="1"/>
</dbReference>
<accession>A7HMW9</accession>
<dbReference type="InterPro" id="IPR050742">
    <property type="entry name" value="Helicase_Restrict-Modif_Enz"/>
</dbReference>
<gene>
    <name evidence="3" type="ordered locus">Fnod_1406</name>
</gene>
<dbReference type="CDD" id="cd18032">
    <property type="entry name" value="DEXHc_RE_I_III_res"/>
    <property type="match status" value="1"/>
</dbReference>
<dbReference type="KEGG" id="fno:Fnod_1406"/>
<dbReference type="InterPro" id="IPR027417">
    <property type="entry name" value="P-loop_NTPase"/>
</dbReference>
<dbReference type="InterPro" id="IPR001650">
    <property type="entry name" value="Helicase_C-like"/>
</dbReference>
<proteinExistence type="predicted"/>
<dbReference type="STRING" id="381764.Fnod_1406"/>
<dbReference type="Gene3D" id="3.40.50.300">
    <property type="entry name" value="P-loop containing nucleotide triphosphate hydrolases"/>
    <property type="match status" value="2"/>
</dbReference>
<reference evidence="3 4" key="1">
    <citation type="submission" date="2007-07" db="EMBL/GenBank/DDBJ databases">
        <title>Complete sequence of Fervidobacterium nodosum Rt17-B1.</title>
        <authorList>
            <consortium name="US DOE Joint Genome Institute"/>
            <person name="Copeland A."/>
            <person name="Lucas S."/>
            <person name="Lapidus A."/>
            <person name="Barry K."/>
            <person name="Glavina del Rio T."/>
            <person name="Dalin E."/>
            <person name="Tice H."/>
            <person name="Pitluck S."/>
            <person name="Saunders E."/>
            <person name="Brettin T."/>
            <person name="Bruce D."/>
            <person name="Detter J.C."/>
            <person name="Han C."/>
            <person name="Schmutz J."/>
            <person name="Larimer F."/>
            <person name="Land M."/>
            <person name="Hauser L."/>
            <person name="Kyrpides N."/>
            <person name="Mikhailova N."/>
            <person name="Nelson K."/>
            <person name="Gogarten J.P."/>
            <person name="Noll K."/>
            <person name="Richardson P."/>
        </authorList>
    </citation>
    <scope>NUCLEOTIDE SEQUENCE [LARGE SCALE GENOMIC DNA]</scope>
    <source>
        <strain evidence="4">ATCC 35602 / DSM 5306 / Rt17-B1</strain>
    </source>
</reference>
<dbReference type="GO" id="GO:0003677">
    <property type="term" value="F:DNA binding"/>
    <property type="evidence" value="ECO:0007669"/>
    <property type="project" value="InterPro"/>
</dbReference>
<name>A7HMW9_FERNB</name>
<dbReference type="SMART" id="SM00490">
    <property type="entry name" value="HELICc"/>
    <property type="match status" value="1"/>
</dbReference>
<evidence type="ECO:0000313" key="3">
    <source>
        <dbReference type="EMBL" id="ABS61252.1"/>
    </source>
</evidence>
<dbReference type="CDD" id="cd18799">
    <property type="entry name" value="SF2_C_EcoAI-like"/>
    <property type="match status" value="1"/>
</dbReference>
<evidence type="ECO:0000313" key="4">
    <source>
        <dbReference type="Proteomes" id="UP000002415"/>
    </source>
</evidence>
<dbReference type="eggNOG" id="COG1061">
    <property type="taxonomic scope" value="Bacteria"/>
</dbReference>
<protein>
    <submittedName>
        <fullName evidence="3">Type III restriction protein res subunit</fullName>
    </submittedName>
</protein>
<organism evidence="3 4">
    <name type="scientific">Fervidobacterium nodosum (strain ATCC 35602 / DSM 5306 / Rt17-B1)</name>
    <dbReference type="NCBI Taxonomy" id="381764"/>
    <lineage>
        <taxon>Bacteria</taxon>
        <taxon>Thermotogati</taxon>
        <taxon>Thermotogota</taxon>
        <taxon>Thermotogae</taxon>
        <taxon>Thermotogales</taxon>
        <taxon>Fervidobacteriaceae</taxon>
        <taxon>Fervidobacterium</taxon>
    </lineage>
</organism>
<dbReference type="SMART" id="SM00487">
    <property type="entry name" value="DEXDc"/>
    <property type="match status" value="1"/>
</dbReference>
<dbReference type="CDD" id="cd09205">
    <property type="entry name" value="PLDc_N_DEXD_b3"/>
    <property type="match status" value="1"/>
</dbReference>
<feature type="domain" description="Helicase C-terminal" evidence="2">
    <location>
        <begin position="457"/>
        <end position="630"/>
    </location>
</feature>
<dbReference type="Pfam" id="PF04851">
    <property type="entry name" value="ResIII"/>
    <property type="match status" value="1"/>
</dbReference>
<dbReference type="GO" id="GO:0005829">
    <property type="term" value="C:cytosol"/>
    <property type="evidence" value="ECO:0007669"/>
    <property type="project" value="TreeGrafter"/>
</dbReference>
<dbReference type="SUPFAM" id="SSF52540">
    <property type="entry name" value="P-loop containing nucleoside triphosphate hydrolases"/>
    <property type="match status" value="1"/>
</dbReference>
<dbReference type="HOGENOM" id="CLU_005588_2_0_0"/>
<dbReference type="GO" id="GO:0016787">
    <property type="term" value="F:hydrolase activity"/>
    <property type="evidence" value="ECO:0007669"/>
    <property type="project" value="InterPro"/>
</dbReference>
<dbReference type="AlphaFoldDB" id="A7HMW9"/>
<dbReference type="Pfam" id="PF13091">
    <property type="entry name" value="PLDc_2"/>
    <property type="match status" value="1"/>
</dbReference>
<dbReference type="InterPro" id="IPR006935">
    <property type="entry name" value="Helicase/UvrB_N"/>
</dbReference>
<dbReference type="PANTHER" id="PTHR47396">
    <property type="entry name" value="TYPE I RESTRICTION ENZYME ECOKI R PROTEIN"/>
    <property type="match status" value="1"/>
</dbReference>
<dbReference type="Pfam" id="PF00271">
    <property type="entry name" value="Helicase_C"/>
    <property type="match status" value="1"/>
</dbReference>
<reference evidence="3 4" key="2">
    <citation type="journal article" date="2009" name="Proc. Natl. Acad. Sci. U.S.A.">
        <title>On the chimeric nature, thermophilic origin, and phylogenetic placement of the Thermotogales.</title>
        <authorList>
            <person name="Zhaxybayeva O."/>
            <person name="Swithers K.S."/>
            <person name="Lapierre P."/>
            <person name="Fournier G.P."/>
            <person name="Bickhart D.M."/>
            <person name="DeBoy R.T."/>
            <person name="Nelson K.E."/>
            <person name="Nesbo C.L."/>
            <person name="Doolittle W.F."/>
            <person name="Gogarten J.P."/>
            <person name="Noll K.M."/>
        </authorList>
    </citation>
    <scope>NUCLEOTIDE SEQUENCE [LARGE SCALE GENOMIC DNA]</scope>
    <source>
        <strain evidence="4">ATCC 35602 / DSM 5306 / Rt17-B1</strain>
    </source>
</reference>
<dbReference type="PANTHER" id="PTHR47396:SF1">
    <property type="entry name" value="ATP-DEPENDENT HELICASE IRC3-RELATED"/>
    <property type="match status" value="1"/>
</dbReference>
<dbReference type="GO" id="GO:0005524">
    <property type="term" value="F:ATP binding"/>
    <property type="evidence" value="ECO:0007669"/>
    <property type="project" value="InterPro"/>
</dbReference>
<dbReference type="InterPro" id="IPR025202">
    <property type="entry name" value="PLD-like_dom"/>
</dbReference>
<dbReference type="eggNOG" id="COG3886">
    <property type="taxonomic scope" value="Bacteria"/>
</dbReference>
<keyword evidence="4" id="KW-1185">Reference proteome</keyword>
<sequence length="848" mass="98895">MVEDSRKFRQPYSTKSLLPSCFIGGNDLFLKEISETILKAIEIDIIVSFVLKSGVELLLEPLKKASSNSAKVRVLTSTYLNITEPSALVLLKDSLGDNLDLRVFKYEDKHFHPKAYIFEFTNGDGELFVGSSNISKDALTGGIEWNYRISKSANPEHFEYFKKAFFDLFENHSVLVDDKFIEQYAEKWAAKKSDSEYEGLKNLEKDIYVFESDECETNLEEMEGIEQSKSELSNLPIIPNEVQQEVLRELNNTRAEGFTKALVVLATGVGKTFLAAFDSMQFNRVFFIAHREEILKQAKSTFEKVRPTSRMGFFTSSGKDTDADIVFASVFTIGKEEYLNDDYFPPDYFDYIIIDEFHHAAAESYKKLLSYFNPKFLLGLTATPERMDGKDVFEICDYNVVYDLRLPDAINRGYLVPFHYYGIYDETDFSKIPIIDGHYKEDELEKALMLHKRADLVLQKYVKYGRKRAIGFCVSRNHAEYMADYFNKNGVNACAVYSGEQGRNALPRWEAIEKLKNREIDVIFTVDVFNEGVDIPEIEMVMFLRPTESTTVFIQQLGRGLRKAKGKKYLIVLDFIGNYKNAVLVPFILTQKEYDISLLRRELDTKKLSEVLELPKGCEVEFEFKVVDLIRKMAKELQQIEEIIFNEYLRIKEFLGHKPLRHEFYKYVEKVVYNNIRRNSKLNILRDYIAFLNNHGELDENERAICNTIAHRFINFIETTNMTKSYKMPVLLAFYNNGNPKLCVTSDDIYMSFKEFYSNPSNAVDLKMHSSTRDFETWGKDEWVKLSRKTPEHFLEQTHGEFFKRKGELFCLNEELARFFNNKAFIEHFRDAIEYRTIRYYKERIKHG</sequence>
<evidence type="ECO:0000259" key="2">
    <source>
        <dbReference type="PROSITE" id="PS51194"/>
    </source>
</evidence>
<dbReference type="SUPFAM" id="SSF56024">
    <property type="entry name" value="Phospholipase D/nuclease"/>
    <property type="match status" value="1"/>
</dbReference>